<keyword evidence="1" id="KW-0472">Membrane</keyword>
<organism evidence="2 3">
    <name type="scientific">Salix dunnii</name>
    <dbReference type="NCBI Taxonomy" id="1413687"/>
    <lineage>
        <taxon>Eukaryota</taxon>
        <taxon>Viridiplantae</taxon>
        <taxon>Streptophyta</taxon>
        <taxon>Embryophyta</taxon>
        <taxon>Tracheophyta</taxon>
        <taxon>Spermatophyta</taxon>
        <taxon>Magnoliopsida</taxon>
        <taxon>eudicotyledons</taxon>
        <taxon>Gunneridae</taxon>
        <taxon>Pentapetalae</taxon>
        <taxon>rosids</taxon>
        <taxon>fabids</taxon>
        <taxon>Malpighiales</taxon>
        <taxon>Salicaceae</taxon>
        <taxon>Saliceae</taxon>
        <taxon>Salix</taxon>
    </lineage>
</organism>
<protein>
    <submittedName>
        <fullName evidence="2">Uncharacterized protein</fullName>
    </submittedName>
</protein>
<dbReference type="AlphaFoldDB" id="A0A835JS95"/>
<gene>
    <name evidence="2" type="ORF">SADUNF_Sadunf10G0111000</name>
</gene>
<name>A0A835JS95_9ROSI</name>
<keyword evidence="1" id="KW-1133">Transmembrane helix</keyword>
<comment type="caution">
    <text evidence="2">The sequence shown here is derived from an EMBL/GenBank/DDBJ whole genome shotgun (WGS) entry which is preliminary data.</text>
</comment>
<feature type="transmembrane region" description="Helical" evidence="1">
    <location>
        <begin position="47"/>
        <end position="66"/>
    </location>
</feature>
<evidence type="ECO:0000313" key="2">
    <source>
        <dbReference type="EMBL" id="KAF9674281.1"/>
    </source>
</evidence>
<accession>A0A835JS95</accession>
<feature type="transmembrane region" description="Helical" evidence="1">
    <location>
        <begin position="82"/>
        <end position="104"/>
    </location>
</feature>
<dbReference type="Proteomes" id="UP000657918">
    <property type="component" value="Unassembled WGS sequence"/>
</dbReference>
<sequence length="113" mass="12642">MSGFDDRCKHACHAFQKPSQGNRRFPTTNFFLSVTSNPPYINRRNQTGLYCLSGCFLNFIGTSSILRSKPIVIQHGNFEEELLLISCGSSAMPMSALLTVVNVCSVMRKMIFN</sequence>
<evidence type="ECO:0000313" key="3">
    <source>
        <dbReference type="Proteomes" id="UP000657918"/>
    </source>
</evidence>
<evidence type="ECO:0000256" key="1">
    <source>
        <dbReference type="SAM" id="Phobius"/>
    </source>
</evidence>
<keyword evidence="3" id="KW-1185">Reference proteome</keyword>
<keyword evidence="1" id="KW-0812">Transmembrane</keyword>
<dbReference type="EMBL" id="JADGMS010000010">
    <property type="protein sequence ID" value="KAF9674281.1"/>
    <property type="molecule type" value="Genomic_DNA"/>
</dbReference>
<reference evidence="2 3" key="1">
    <citation type="submission" date="2020-10" db="EMBL/GenBank/DDBJ databases">
        <title>Plant Genome Project.</title>
        <authorList>
            <person name="Zhang R.-G."/>
        </authorList>
    </citation>
    <scope>NUCLEOTIDE SEQUENCE [LARGE SCALE GENOMIC DNA]</scope>
    <source>
        <strain evidence="2">FAFU-HL-1</strain>
        <tissue evidence="2">Leaf</tissue>
    </source>
</reference>
<proteinExistence type="predicted"/>